<gene>
    <name evidence="1" type="ORF">F5148DRAFT_1280819</name>
</gene>
<comment type="caution">
    <text evidence="1">The sequence shown here is derived from an EMBL/GenBank/DDBJ whole genome shotgun (WGS) entry which is preliminary data.</text>
</comment>
<organism evidence="1 2">
    <name type="scientific">Russula earlei</name>
    <dbReference type="NCBI Taxonomy" id="71964"/>
    <lineage>
        <taxon>Eukaryota</taxon>
        <taxon>Fungi</taxon>
        <taxon>Dikarya</taxon>
        <taxon>Basidiomycota</taxon>
        <taxon>Agaricomycotina</taxon>
        <taxon>Agaricomycetes</taxon>
        <taxon>Russulales</taxon>
        <taxon>Russulaceae</taxon>
        <taxon>Russula</taxon>
    </lineage>
</organism>
<protein>
    <submittedName>
        <fullName evidence="1">Uncharacterized protein</fullName>
    </submittedName>
</protein>
<dbReference type="EMBL" id="JAGFNK010000022">
    <property type="protein sequence ID" value="KAI9511412.1"/>
    <property type="molecule type" value="Genomic_DNA"/>
</dbReference>
<reference evidence="1" key="1">
    <citation type="submission" date="2021-03" db="EMBL/GenBank/DDBJ databases">
        <title>Evolutionary priming and transition to the ectomycorrhizal habit in an iconic lineage of mushroom-forming fungi: is preadaptation a requirement?</title>
        <authorList>
            <consortium name="DOE Joint Genome Institute"/>
            <person name="Looney B.P."/>
            <person name="Miyauchi S."/>
            <person name="Morin E."/>
            <person name="Drula E."/>
            <person name="Courty P.E."/>
            <person name="Chicoki N."/>
            <person name="Fauchery L."/>
            <person name="Kohler A."/>
            <person name="Kuo A."/>
            <person name="LaButti K."/>
            <person name="Pangilinan J."/>
            <person name="Lipzen A."/>
            <person name="Riley R."/>
            <person name="Andreopoulos W."/>
            <person name="He G."/>
            <person name="Johnson J."/>
            <person name="Barry K.W."/>
            <person name="Grigoriev I.V."/>
            <person name="Nagy L."/>
            <person name="Hibbett D."/>
            <person name="Henrissat B."/>
            <person name="Matheny P.B."/>
            <person name="Labbe J."/>
            <person name="Martin A.F."/>
        </authorList>
    </citation>
    <scope>NUCLEOTIDE SEQUENCE</scope>
    <source>
        <strain evidence="1">BPL698</strain>
    </source>
</reference>
<sequence>MERIPLGDPAAVSISVFHVSPKCSLSAPATFLQILNVPAEVLPPLFFSHSSPLVMTAMTSMILNFFIFQCLNILVTSVQNDHSTIQEFSERFKYDIISSSLLSSSITASAASTRRRSSSSHEDALSDDPDPKLTTRPPHPPPSDHAAHYSPSRLLFLFGLCLISLFFDSFLLYVLSATVLYYFETYIITSGHQPDFIKPTIGALNDLVAAAHLWDSAVYEAIDLLELEESIAPSSPPSSPLRAALHSTLQSTQTHSDNVRHVLVGLTSPSSLAQLTEMYAPPSPTKPQTPFHERSGSATATSRIPVNSTRSEKRATWNGSIPFSYAVLADAGSPSRRSLKRWEKRRSDVSALLMRPSGTVMSAPTSPRQDSSLEGVEEENANPLDLSSLSEQEDADALVPLEERGEFASAVLDLQRQRRNRGIEAFLPFALSPPPKYTPVNSQPLSTHITRFGNKSSPGSPISPRSSYSASRFTAMQIPRHPLSLHSLTLALNGALTARRYSASHLLALRFENGGSLDDGEKANESYWEDVRAVMALLTNTLASATAPLIEALDAVERERLRTENPTPSASHSRSSSGSLSVASPLQQDEVRRRRRQAHMSSSRLPSFAPLPSHLARFAAHVDALTNALNDAREHLESCVSSLRNGNTTAVSASATHHNLPYNTDSPALRAYERLRRELGLALRECERGRGPLLELLRPPLPDEEDEEVDEDWVPALESSGSDSDKDVSHTRSSSHTDPVPAQEMQQRKEHSQEDEEDDDLERGDVLVVGLERLPPPGIEQVFEADADDVGPRLARPRSKLSRAERIAAAKARRANPLLGNDVVDTAAGTDAPEGKKGWGGPEGDVVQELKDVIWKVGEQRRLREQRQPRQDLEQRKRFAAQVDVAAIADAGSDSPLTITRALTAEEDVFASPPSPRSTAAAVIT</sequence>
<keyword evidence="2" id="KW-1185">Reference proteome</keyword>
<proteinExistence type="predicted"/>
<accession>A0ACC0UKR1</accession>
<evidence type="ECO:0000313" key="2">
    <source>
        <dbReference type="Proteomes" id="UP001207468"/>
    </source>
</evidence>
<dbReference type="Proteomes" id="UP001207468">
    <property type="component" value="Unassembled WGS sequence"/>
</dbReference>
<evidence type="ECO:0000313" key="1">
    <source>
        <dbReference type="EMBL" id="KAI9511412.1"/>
    </source>
</evidence>
<name>A0ACC0UKR1_9AGAM</name>